<gene>
    <name evidence="2" type="ORF">bsdtw1_02465</name>
</gene>
<comment type="caution">
    <text evidence="2">The sequence shown here is derived from an EMBL/GenBank/DDBJ whole genome shotgun (WGS) entry which is preliminary data.</text>
</comment>
<dbReference type="EMBL" id="BLZR01000001">
    <property type="protein sequence ID" value="GFP76363.1"/>
    <property type="molecule type" value="Genomic_DNA"/>
</dbReference>
<accession>A0A6V8SNB4</accession>
<organism evidence="2 3">
    <name type="scientific">Clostridium fungisolvens</name>
    <dbReference type="NCBI Taxonomy" id="1604897"/>
    <lineage>
        <taxon>Bacteria</taxon>
        <taxon>Bacillati</taxon>
        <taxon>Bacillota</taxon>
        <taxon>Clostridia</taxon>
        <taxon>Eubacteriales</taxon>
        <taxon>Clostridiaceae</taxon>
        <taxon>Clostridium</taxon>
    </lineage>
</organism>
<keyword evidence="1" id="KW-0812">Transmembrane</keyword>
<feature type="transmembrane region" description="Helical" evidence="1">
    <location>
        <begin position="44"/>
        <end position="62"/>
    </location>
</feature>
<evidence type="ECO:0000313" key="2">
    <source>
        <dbReference type="EMBL" id="GFP76363.1"/>
    </source>
</evidence>
<sequence length="170" mass="20203">MMLSIDERSKRRLEETATGVLGLFYVICTFEMIIKLMVTKDITSILGEFIIFLSVIFTFLIVQRFHRSYSPTLPRKNNGELLSPENTKQAKHKRLLIYAKDSFVYSISFTAFSVVMDYLTKKQNITFNLEFFVSQFFKIILYFIPFFILDTLLKERKIKKYNKWNENLDD</sequence>
<keyword evidence="1" id="KW-1133">Transmembrane helix</keyword>
<keyword evidence="1" id="KW-0472">Membrane</keyword>
<protein>
    <submittedName>
        <fullName evidence="2">Uncharacterized protein</fullName>
    </submittedName>
</protein>
<name>A0A6V8SNB4_9CLOT</name>
<dbReference type="Proteomes" id="UP000580568">
    <property type="component" value="Unassembled WGS sequence"/>
</dbReference>
<reference evidence="2 3" key="1">
    <citation type="submission" date="2020-07" db="EMBL/GenBank/DDBJ databases">
        <title>A new beta-1,3-glucan-decomposing anaerobic bacterium isolated from anoxic soil subjected to biological soil disinfestation.</title>
        <authorList>
            <person name="Ueki A."/>
            <person name="Tonouchi A."/>
        </authorList>
    </citation>
    <scope>NUCLEOTIDE SEQUENCE [LARGE SCALE GENOMIC DNA]</scope>
    <source>
        <strain evidence="2 3">TW1</strain>
    </source>
</reference>
<feature type="transmembrane region" description="Helical" evidence="1">
    <location>
        <begin position="102"/>
        <end position="120"/>
    </location>
</feature>
<evidence type="ECO:0000256" key="1">
    <source>
        <dbReference type="SAM" id="Phobius"/>
    </source>
</evidence>
<feature type="transmembrane region" description="Helical" evidence="1">
    <location>
        <begin position="20"/>
        <end position="38"/>
    </location>
</feature>
<evidence type="ECO:0000313" key="3">
    <source>
        <dbReference type="Proteomes" id="UP000580568"/>
    </source>
</evidence>
<keyword evidence="3" id="KW-1185">Reference proteome</keyword>
<proteinExistence type="predicted"/>
<dbReference type="AlphaFoldDB" id="A0A6V8SNB4"/>
<feature type="transmembrane region" description="Helical" evidence="1">
    <location>
        <begin position="132"/>
        <end position="153"/>
    </location>
</feature>